<dbReference type="InterPro" id="IPR012334">
    <property type="entry name" value="Pectin_lyas_fold"/>
</dbReference>
<dbReference type="InterPro" id="IPR011050">
    <property type="entry name" value="Pectin_lyase_fold/virulence"/>
</dbReference>
<evidence type="ECO:0000256" key="1">
    <source>
        <dbReference type="SAM" id="MobiDB-lite"/>
    </source>
</evidence>
<dbReference type="InterPro" id="IPR006626">
    <property type="entry name" value="PbH1"/>
</dbReference>
<dbReference type="SMART" id="SM00710">
    <property type="entry name" value="PbH1"/>
    <property type="match status" value="6"/>
</dbReference>
<evidence type="ECO:0000259" key="3">
    <source>
        <dbReference type="Pfam" id="PF19077"/>
    </source>
</evidence>
<dbReference type="EMBL" id="JBGBZN010000002">
    <property type="protein sequence ID" value="MEY9474417.1"/>
    <property type="molecule type" value="Genomic_DNA"/>
</dbReference>
<dbReference type="Proteomes" id="UP001565474">
    <property type="component" value="Unassembled WGS sequence"/>
</dbReference>
<dbReference type="InterPro" id="IPR011049">
    <property type="entry name" value="Serralysin-like_metalloprot_C"/>
</dbReference>
<dbReference type="NCBIfam" id="NF033510">
    <property type="entry name" value="Ca_tandemer"/>
    <property type="match status" value="1"/>
</dbReference>
<dbReference type="InterPro" id="IPR044016">
    <property type="entry name" value="Big_13"/>
</dbReference>
<evidence type="ECO:0000313" key="4">
    <source>
        <dbReference type="EMBL" id="MEY9474417.1"/>
    </source>
</evidence>
<feature type="domain" description="Tryptophan-rich" evidence="2">
    <location>
        <begin position="471"/>
        <end position="581"/>
    </location>
</feature>
<evidence type="ECO:0000259" key="2">
    <source>
        <dbReference type="Pfam" id="PF07483"/>
    </source>
</evidence>
<feature type="compositionally biased region" description="Low complexity" evidence="1">
    <location>
        <begin position="580"/>
        <end position="596"/>
    </location>
</feature>
<reference evidence="4 5" key="1">
    <citation type="submission" date="2024-07" db="EMBL/GenBank/DDBJ databases">
        <title>Genomic Encyclopedia of Type Strains, Phase V (KMG-V): Genome sequencing to study the core and pangenomes of soil and plant-associated prokaryotes.</title>
        <authorList>
            <person name="Whitman W."/>
        </authorList>
    </citation>
    <scope>NUCLEOTIDE SEQUENCE [LARGE SCALE GENOMIC DNA]</scope>
    <source>
        <strain evidence="4 5">USDA 222</strain>
    </source>
</reference>
<feature type="domain" description="Bacterial Ig-like" evidence="3">
    <location>
        <begin position="266"/>
        <end position="355"/>
    </location>
</feature>
<accession>A0ABV4GR40</accession>
<proteinExistence type="predicted"/>
<dbReference type="Gene3D" id="2.60.40.10">
    <property type="entry name" value="Immunoglobulins"/>
    <property type="match status" value="2"/>
</dbReference>
<dbReference type="Pfam" id="PF07483">
    <property type="entry name" value="W_rich_C"/>
    <property type="match status" value="2"/>
</dbReference>
<keyword evidence="5" id="KW-1185">Reference proteome</keyword>
<evidence type="ECO:0000313" key="5">
    <source>
        <dbReference type="Proteomes" id="UP001565474"/>
    </source>
</evidence>
<feature type="domain" description="Bacterial Ig-like" evidence="3">
    <location>
        <begin position="372"/>
        <end position="439"/>
    </location>
</feature>
<evidence type="ECO:0008006" key="6">
    <source>
        <dbReference type="Google" id="ProtNLM"/>
    </source>
</evidence>
<feature type="region of interest" description="Disordered" evidence="1">
    <location>
        <begin position="572"/>
        <end position="596"/>
    </location>
</feature>
<comment type="caution">
    <text evidence="4">The sequence shown here is derived from an EMBL/GenBank/DDBJ whole genome shotgun (WGS) entry which is preliminary data.</text>
</comment>
<dbReference type="InterPro" id="IPR013783">
    <property type="entry name" value="Ig-like_fold"/>
</dbReference>
<feature type="domain" description="Tryptophan-rich" evidence="2">
    <location>
        <begin position="605"/>
        <end position="717"/>
    </location>
</feature>
<dbReference type="Pfam" id="PF19077">
    <property type="entry name" value="Big_13"/>
    <property type="match status" value="2"/>
</dbReference>
<name>A0ABV4GR40_9BRAD</name>
<dbReference type="SUPFAM" id="SSF51120">
    <property type="entry name" value="beta-Roll"/>
    <property type="match status" value="1"/>
</dbReference>
<dbReference type="InterPro" id="IPR011121">
    <property type="entry name" value="Trp-rich_dom"/>
</dbReference>
<protein>
    <recommendedName>
        <fullName evidence="6">Right handed beta helix region</fullName>
    </recommendedName>
</protein>
<dbReference type="SUPFAM" id="SSF51126">
    <property type="entry name" value="Pectin lyase-like"/>
    <property type="match status" value="1"/>
</dbReference>
<dbReference type="Gene3D" id="2.160.20.10">
    <property type="entry name" value="Single-stranded right-handed beta-helix, Pectin lyase-like"/>
    <property type="match status" value="1"/>
</dbReference>
<gene>
    <name evidence="4" type="ORF">ABH992_006816</name>
</gene>
<organism evidence="4 5">
    <name type="scientific">Bradyrhizobium yuanmingense</name>
    <dbReference type="NCBI Taxonomy" id="108015"/>
    <lineage>
        <taxon>Bacteria</taxon>
        <taxon>Pseudomonadati</taxon>
        <taxon>Pseudomonadota</taxon>
        <taxon>Alphaproteobacteria</taxon>
        <taxon>Hyphomicrobiales</taxon>
        <taxon>Nitrobacteraceae</taxon>
        <taxon>Bradyrhizobium</taxon>
    </lineage>
</organism>
<sequence length="841" mass="84830">MATMTAWPDATNTGVSAGVALTPYYGDLVIDTAGAVISGLDIHGSVFINAPNVTLENCKVTTNAFYAVRVAPGVTGAVIQHNEINGVGSGNDGDYGIMGQGTFIANNIYNVENGIGVDGGNTLIQDNYIHDMIASGSPHYDGISIDGNNYDITIRHNTVINDHTQTAAIMIDNYFGPVSNVVVDNNLLYGGGYNIYSSAQFNGGPVTGVSITNNHMGGGYWGPTAFTGNSPVYTGNVDDSGSLIATLNTSANSGSGPTVPDAPVIASFSTDSGTAGDKITNDNTIELKGTAAAGSTVKIYDGTTQIGSTTTDLGGSWDYITKVLTDAKHTLTATATSSSGQTSAASSALAITVDTKAPTAPTIASHTVNTANQVVMSGSAEASSVVKVFDGTTQIGTVTANSTGGWSYTTSALAAGSHSLTAKATDAAGNTGAASTAFTASISGTSAPTTPTSPTSPTAGKVVEAAGATTLVESGGKYYLNGSTGSGPTLKDNGVEFVSGSDGTWTPIGAEKTATGYAVAWKETSTGQYTAWNTDSNGNYVSHVSSLTGSTSGGSVSGTDSGLRSLETTFHQDLNGDGQTGTSTASTPTPSTPTTGKVIESAGVTSLVENGGKYYLNGSTGTGPTLKDNGVDFVGGSDGTWTPIGAEKTATGYQVAWKETSTGQYTAWNTDNNGNYVSHVSSLTGSTWGGSVSGTDSGLKTLETSFYQDLNSDGQIGTSSVATSSTATGSNAAIAGSTFIASPGNTTLTSTSGDDTFVGSSQADTFVFGANFGNDVIKGFVARGPAHDTIEFSKSVFDSFASVLSHATQSGTDVVIATGSDTLTLKNTKLGALTSNDFHFA</sequence>